<feature type="compositionally biased region" description="Basic residues" evidence="1">
    <location>
        <begin position="54"/>
        <end position="64"/>
    </location>
</feature>
<organism evidence="2 3">
    <name type="scientific">Streptomyces tremellae</name>
    <dbReference type="NCBI Taxonomy" id="1124239"/>
    <lineage>
        <taxon>Bacteria</taxon>
        <taxon>Bacillati</taxon>
        <taxon>Actinomycetota</taxon>
        <taxon>Actinomycetes</taxon>
        <taxon>Kitasatosporales</taxon>
        <taxon>Streptomycetaceae</taxon>
        <taxon>Streptomyces</taxon>
    </lineage>
</organism>
<sequence>MPASRCPWSSALRRRRDIGPQGEEASGGRSEAAGLRGEGPQTGLEADVEPLAARRARLAGRGRHERGADALPPEVPRHHRVQGERVCATVPGDVDGADQGAGLPGADPVEAVAGELSAPVGVGGRAAEALGMQEVESVVPKAPRHAQVRGVTGSYGPRAAHGTSPVSAGLGLCVSTVVDLPLSTSEDTCEGACEGAPRAAVTHQ</sequence>
<evidence type="ECO:0000256" key="1">
    <source>
        <dbReference type="SAM" id="MobiDB-lite"/>
    </source>
</evidence>
<gene>
    <name evidence="2" type="ORF">GCM10023082_14120</name>
</gene>
<dbReference type="Proteomes" id="UP001499884">
    <property type="component" value="Unassembled WGS sequence"/>
</dbReference>
<dbReference type="EMBL" id="BAABEP010000006">
    <property type="protein sequence ID" value="GAA3717747.1"/>
    <property type="molecule type" value="Genomic_DNA"/>
</dbReference>
<comment type="caution">
    <text evidence="2">The sequence shown here is derived from an EMBL/GenBank/DDBJ whole genome shotgun (WGS) entry which is preliminary data.</text>
</comment>
<name>A0ABP7EDH9_9ACTN</name>
<accession>A0ABP7EDH9</accession>
<feature type="region of interest" description="Disordered" evidence="1">
    <location>
        <begin position="1"/>
        <end position="81"/>
    </location>
</feature>
<proteinExistence type="predicted"/>
<protein>
    <submittedName>
        <fullName evidence="2">Uncharacterized protein</fullName>
    </submittedName>
</protein>
<evidence type="ECO:0000313" key="3">
    <source>
        <dbReference type="Proteomes" id="UP001499884"/>
    </source>
</evidence>
<keyword evidence="3" id="KW-1185">Reference proteome</keyword>
<reference evidence="3" key="1">
    <citation type="journal article" date="2019" name="Int. J. Syst. Evol. Microbiol.">
        <title>The Global Catalogue of Microorganisms (GCM) 10K type strain sequencing project: providing services to taxonomists for standard genome sequencing and annotation.</title>
        <authorList>
            <consortium name="The Broad Institute Genomics Platform"/>
            <consortium name="The Broad Institute Genome Sequencing Center for Infectious Disease"/>
            <person name="Wu L."/>
            <person name="Ma J."/>
        </authorList>
    </citation>
    <scope>NUCLEOTIDE SEQUENCE [LARGE SCALE GENOMIC DNA]</scope>
    <source>
        <strain evidence="3">JCM 30846</strain>
    </source>
</reference>
<evidence type="ECO:0000313" key="2">
    <source>
        <dbReference type="EMBL" id="GAA3717747.1"/>
    </source>
</evidence>